<dbReference type="Pfam" id="PF12298">
    <property type="entry name" value="Bot1p"/>
    <property type="match status" value="1"/>
</dbReference>
<dbReference type="GO" id="GO:0003735">
    <property type="term" value="F:structural constituent of ribosome"/>
    <property type="evidence" value="ECO:0007669"/>
    <property type="project" value="TreeGrafter"/>
</dbReference>
<dbReference type="GO" id="GO:0005763">
    <property type="term" value="C:mitochondrial small ribosomal subunit"/>
    <property type="evidence" value="ECO:0007669"/>
    <property type="project" value="TreeGrafter"/>
</dbReference>
<comment type="caution">
    <text evidence="1">The sequence shown here is derived from an EMBL/GenBank/DDBJ whole genome shotgun (WGS) entry which is preliminary data.</text>
</comment>
<dbReference type="PANTHER" id="PTHR28158:SF1">
    <property type="entry name" value="SMALL RIBOSOMAL SUBUNIT PROTEIN MS45"/>
    <property type="match status" value="1"/>
</dbReference>
<gene>
    <name evidence="1" type="ORF">BDP27DRAFT_1258289</name>
</gene>
<evidence type="ECO:0000313" key="2">
    <source>
        <dbReference type="Proteomes" id="UP000772434"/>
    </source>
</evidence>
<accession>A0A9P5Q4M9</accession>
<dbReference type="AlphaFoldDB" id="A0A9P5Q4M9"/>
<reference evidence="1" key="1">
    <citation type="submission" date="2020-11" db="EMBL/GenBank/DDBJ databases">
        <authorList>
            <consortium name="DOE Joint Genome Institute"/>
            <person name="Ahrendt S."/>
            <person name="Riley R."/>
            <person name="Andreopoulos W."/>
            <person name="Labutti K."/>
            <person name="Pangilinan J."/>
            <person name="Ruiz-Duenas F.J."/>
            <person name="Barrasa J.M."/>
            <person name="Sanchez-Garcia M."/>
            <person name="Camarero S."/>
            <person name="Miyauchi S."/>
            <person name="Serrano A."/>
            <person name="Linde D."/>
            <person name="Babiker R."/>
            <person name="Drula E."/>
            <person name="Ayuso-Fernandez I."/>
            <person name="Pacheco R."/>
            <person name="Padilla G."/>
            <person name="Ferreira P."/>
            <person name="Barriuso J."/>
            <person name="Kellner H."/>
            <person name="Castanera R."/>
            <person name="Alfaro M."/>
            <person name="Ramirez L."/>
            <person name="Pisabarro A.G."/>
            <person name="Kuo A."/>
            <person name="Tritt A."/>
            <person name="Lipzen A."/>
            <person name="He G."/>
            <person name="Yan M."/>
            <person name="Ng V."/>
            <person name="Cullen D."/>
            <person name="Martin F."/>
            <person name="Rosso M.-N."/>
            <person name="Henrissat B."/>
            <person name="Hibbett D."/>
            <person name="Martinez A.T."/>
            <person name="Grigoriev I.V."/>
        </authorList>
    </citation>
    <scope>NUCLEOTIDE SEQUENCE</scope>
    <source>
        <strain evidence="1">AH 40177</strain>
    </source>
</reference>
<protein>
    <submittedName>
        <fullName evidence="1">Eukaryotic mitochondrial regulator protein-domain-containing protein</fullName>
    </submittedName>
</protein>
<dbReference type="InterPro" id="IPR021036">
    <property type="entry name" value="Ribosomal_mS45"/>
</dbReference>
<dbReference type="Proteomes" id="UP000772434">
    <property type="component" value="Unassembled WGS sequence"/>
</dbReference>
<dbReference type="EMBL" id="JADNRY010000011">
    <property type="protein sequence ID" value="KAF9074981.1"/>
    <property type="molecule type" value="Genomic_DNA"/>
</dbReference>
<sequence>MNGIGERYKLAQPIHWLGSEVPFPLNKSFKPPPPISDAQRSEMYRLYMTNPQTNSVRALSQKFHISLDRVDAILRLKGMEEDFVKGNQLQTGFVKGMERLLGVPRYNHAPKLNTRRASEWAENEDDEMPERKLTLEELRHDVHEADMLEEAERNDPARQRYQRMYWESLPEFAGSAIIPASLERSREAAKHLAAKAAELKNRQFLFAIPDTDTVKTPKGPVQISTKDGRPDIHFVDVGTKFLDVAAETKRLARIESRARFRAKKATEKLVA</sequence>
<proteinExistence type="predicted"/>
<dbReference type="OrthoDB" id="10052321at2759"/>
<dbReference type="GO" id="GO:0032543">
    <property type="term" value="P:mitochondrial translation"/>
    <property type="evidence" value="ECO:0007669"/>
    <property type="project" value="TreeGrafter"/>
</dbReference>
<keyword evidence="2" id="KW-1185">Reference proteome</keyword>
<evidence type="ECO:0000313" key="1">
    <source>
        <dbReference type="EMBL" id="KAF9074981.1"/>
    </source>
</evidence>
<name>A0A9P5Q4M9_9AGAR</name>
<dbReference type="PANTHER" id="PTHR28158">
    <property type="entry name" value="37S RIBOSOMAL PROTEIN S35, MITOCHONDRIAL"/>
    <property type="match status" value="1"/>
</dbReference>
<organism evidence="1 2">
    <name type="scientific">Rhodocollybia butyracea</name>
    <dbReference type="NCBI Taxonomy" id="206335"/>
    <lineage>
        <taxon>Eukaryota</taxon>
        <taxon>Fungi</taxon>
        <taxon>Dikarya</taxon>
        <taxon>Basidiomycota</taxon>
        <taxon>Agaricomycotina</taxon>
        <taxon>Agaricomycetes</taxon>
        <taxon>Agaricomycetidae</taxon>
        <taxon>Agaricales</taxon>
        <taxon>Marasmiineae</taxon>
        <taxon>Omphalotaceae</taxon>
        <taxon>Rhodocollybia</taxon>
    </lineage>
</organism>